<comment type="caution">
    <text evidence="1">The sequence shown here is derived from an EMBL/GenBank/DDBJ whole genome shotgun (WGS) entry which is preliminary data.</text>
</comment>
<evidence type="ECO:0000313" key="1">
    <source>
        <dbReference type="EMBL" id="KAH3861400.1"/>
    </source>
</evidence>
<proteinExistence type="predicted"/>
<reference evidence="1" key="2">
    <citation type="submission" date="2020-11" db="EMBL/GenBank/DDBJ databases">
        <authorList>
            <person name="McCartney M.A."/>
            <person name="Auch B."/>
            <person name="Kono T."/>
            <person name="Mallez S."/>
            <person name="Becker A."/>
            <person name="Gohl D.M."/>
            <person name="Silverstein K.A.T."/>
            <person name="Koren S."/>
            <person name="Bechman K.B."/>
            <person name="Herman A."/>
            <person name="Abrahante J.E."/>
            <person name="Garbe J."/>
        </authorList>
    </citation>
    <scope>NUCLEOTIDE SEQUENCE</scope>
    <source>
        <strain evidence="1">Duluth1</strain>
        <tissue evidence="1">Whole animal</tissue>
    </source>
</reference>
<dbReference type="EMBL" id="JAIWYP010000002">
    <property type="protein sequence ID" value="KAH3861400.1"/>
    <property type="molecule type" value="Genomic_DNA"/>
</dbReference>
<organism evidence="1 2">
    <name type="scientific">Dreissena polymorpha</name>
    <name type="common">Zebra mussel</name>
    <name type="synonym">Mytilus polymorpha</name>
    <dbReference type="NCBI Taxonomy" id="45954"/>
    <lineage>
        <taxon>Eukaryota</taxon>
        <taxon>Metazoa</taxon>
        <taxon>Spiralia</taxon>
        <taxon>Lophotrochozoa</taxon>
        <taxon>Mollusca</taxon>
        <taxon>Bivalvia</taxon>
        <taxon>Autobranchia</taxon>
        <taxon>Heteroconchia</taxon>
        <taxon>Euheterodonta</taxon>
        <taxon>Imparidentia</taxon>
        <taxon>Neoheterodontei</taxon>
        <taxon>Myida</taxon>
        <taxon>Dreissenoidea</taxon>
        <taxon>Dreissenidae</taxon>
        <taxon>Dreissena</taxon>
    </lineage>
</organism>
<name>A0A9D4LNQ0_DREPO</name>
<sequence>MLLVGGRERKPEYPEKNPQLVRQNAFAPTVGYLPLVLEERSHAMGMLQATYHSCLRSAATLWACCRLPTPRA</sequence>
<evidence type="ECO:0000313" key="2">
    <source>
        <dbReference type="Proteomes" id="UP000828390"/>
    </source>
</evidence>
<gene>
    <name evidence="1" type="ORF">DPMN_024328</name>
</gene>
<protein>
    <submittedName>
        <fullName evidence="1">Uncharacterized protein</fullName>
    </submittedName>
</protein>
<reference evidence="1" key="1">
    <citation type="journal article" date="2019" name="bioRxiv">
        <title>The Genome of the Zebra Mussel, Dreissena polymorpha: A Resource for Invasive Species Research.</title>
        <authorList>
            <person name="McCartney M.A."/>
            <person name="Auch B."/>
            <person name="Kono T."/>
            <person name="Mallez S."/>
            <person name="Zhang Y."/>
            <person name="Obille A."/>
            <person name="Becker A."/>
            <person name="Abrahante J.E."/>
            <person name="Garbe J."/>
            <person name="Badalamenti J.P."/>
            <person name="Herman A."/>
            <person name="Mangelson H."/>
            <person name="Liachko I."/>
            <person name="Sullivan S."/>
            <person name="Sone E.D."/>
            <person name="Koren S."/>
            <person name="Silverstein K.A.T."/>
            <person name="Beckman K.B."/>
            <person name="Gohl D.M."/>
        </authorList>
    </citation>
    <scope>NUCLEOTIDE SEQUENCE</scope>
    <source>
        <strain evidence="1">Duluth1</strain>
        <tissue evidence="1">Whole animal</tissue>
    </source>
</reference>
<keyword evidence="2" id="KW-1185">Reference proteome</keyword>
<dbReference type="Proteomes" id="UP000828390">
    <property type="component" value="Unassembled WGS sequence"/>
</dbReference>
<dbReference type="AlphaFoldDB" id="A0A9D4LNQ0"/>
<accession>A0A9D4LNQ0</accession>